<protein>
    <submittedName>
        <fullName evidence="1">Uncharacterized protein</fullName>
    </submittedName>
</protein>
<reference evidence="1" key="2">
    <citation type="journal article" date="2020" name="Nat. Commun.">
        <title>Large-scale genome sequencing of mycorrhizal fungi provides insights into the early evolution of symbiotic traits.</title>
        <authorList>
            <person name="Miyauchi S."/>
            <person name="Kiss E."/>
            <person name="Kuo A."/>
            <person name="Drula E."/>
            <person name="Kohler A."/>
            <person name="Sanchez-Garcia M."/>
            <person name="Morin E."/>
            <person name="Andreopoulos B."/>
            <person name="Barry K.W."/>
            <person name="Bonito G."/>
            <person name="Buee M."/>
            <person name="Carver A."/>
            <person name="Chen C."/>
            <person name="Cichocki N."/>
            <person name="Clum A."/>
            <person name="Culley D."/>
            <person name="Crous P.W."/>
            <person name="Fauchery L."/>
            <person name="Girlanda M."/>
            <person name="Hayes R.D."/>
            <person name="Keri Z."/>
            <person name="LaButti K."/>
            <person name="Lipzen A."/>
            <person name="Lombard V."/>
            <person name="Magnuson J."/>
            <person name="Maillard F."/>
            <person name="Murat C."/>
            <person name="Nolan M."/>
            <person name="Ohm R.A."/>
            <person name="Pangilinan J."/>
            <person name="Pereira M.F."/>
            <person name="Perotto S."/>
            <person name="Peter M."/>
            <person name="Pfister S."/>
            <person name="Riley R."/>
            <person name="Sitrit Y."/>
            <person name="Stielow J.B."/>
            <person name="Szollosi G."/>
            <person name="Zifcakova L."/>
            <person name="Stursova M."/>
            <person name="Spatafora J.W."/>
            <person name="Tedersoo L."/>
            <person name="Vaario L.M."/>
            <person name="Yamada A."/>
            <person name="Yan M."/>
            <person name="Wang P."/>
            <person name="Xu J."/>
            <person name="Bruns T."/>
            <person name="Baldrian P."/>
            <person name="Vilgalys R."/>
            <person name="Dunand C."/>
            <person name="Henrissat B."/>
            <person name="Grigoriev I.V."/>
            <person name="Hibbett D."/>
            <person name="Nagy L.G."/>
            <person name="Martin F.M."/>
        </authorList>
    </citation>
    <scope>NUCLEOTIDE SEQUENCE</scope>
    <source>
        <strain evidence="1">P2</strain>
    </source>
</reference>
<evidence type="ECO:0000313" key="2">
    <source>
        <dbReference type="Proteomes" id="UP000886501"/>
    </source>
</evidence>
<reference evidence="1" key="1">
    <citation type="submission" date="2019-10" db="EMBL/GenBank/DDBJ databases">
        <authorList>
            <consortium name="DOE Joint Genome Institute"/>
            <person name="Kuo A."/>
            <person name="Miyauchi S."/>
            <person name="Kiss E."/>
            <person name="Drula E."/>
            <person name="Kohler A."/>
            <person name="Sanchez-Garcia M."/>
            <person name="Andreopoulos B."/>
            <person name="Barry K.W."/>
            <person name="Bonito G."/>
            <person name="Buee M."/>
            <person name="Carver A."/>
            <person name="Chen C."/>
            <person name="Cichocki N."/>
            <person name="Clum A."/>
            <person name="Culley D."/>
            <person name="Crous P.W."/>
            <person name="Fauchery L."/>
            <person name="Girlanda M."/>
            <person name="Hayes R."/>
            <person name="Keri Z."/>
            <person name="Labutti K."/>
            <person name="Lipzen A."/>
            <person name="Lombard V."/>
            <person name="Magnuson J."/>
            <person name="Maillard F."/>
            <person name="Morin E."/>
            <person name="Murat C."/>
            <person name="Nolan M."/>
            <person name="Ohm R."/>
            <person name="Pangilinan J."/>
            <person name="Pereira M."/>
            <person name="Perotto S."/>
            <person name="Peter M."/>
            <person name="Riley R."/>
            <person name="Sitrit Y."/>
            <person name="Stielow B."/>
            <person name="Szollosi G."/>
            <person name="Zifcakova L."/>
            <person name="Stursova M."/>
            <person name="Spatafora J.W."/>
            <person name="Tedersoo L."/>
            <person name="Vaario L.-M."/>
            <person name="Yamada A."/>
            <person name="Yan M."/>
            <person name="Wang P."/>
            <person name="Xu J."/>
            <person name="Bruns T."/>
            <person name="Baldrian P."/>
            <person name="Vilgalys R."/>
            <person name="Henrissat B."/>
            <person name="Grigoriev I.V."/>
            <person name="Hibbett D."/>
            <person name="Nagy L.G."/>
            <person name="Martin F.M."/>
        </authorList>
    </citation>
    <scope>NUCLEOTIDE SEQUENCE</scope>
    <source>
        <strain evidence="1">P2</strain>
    </source>
</reference>
<proteinExistence type="predicted"/>
<dbReference type="Proteomes" id="UP000886501">
    <property type="component" value="Unassembled WGS sequence"/>
</dbReference>
<gene>
    <name evidence="1" type="ORF">BDM02DRAFT_3115956</name>
</gene>
<comment type="caution">
    <text evidence="1">The sequence shown here is derived from an EMBL/GenBank/DDBJ whole genome shotgun (WGS) entry which is preliminary data.</text>
</comment>
<organism evidence="1 2">
    <name type="scientific">Thelephora ganbajun</name>
    <name type="common">Ganba fungus</name>
    <dbReference type="NCBI Taxonomy" id="370292"/>
    <lineage>
        <taxon>Eukaryota</taxon>
        <taxon>Fungi</taxon>
        <taxon>Dikarya</taxon>
        <taxon>Basidiomycota</taxon>
        <taxon>Agaricomycotina</taxon>
        <taxon>Agaricomycetes</taxon>
        <taxon>Thelephorales</taxon>
        <taxon>Thelephoraceae</taxon>
        <taxon>Thelephora</taxon>
    </lineage>
</organism>
<keyword evidence="2" id="KW-1185">Reference proteome</keyword>
<dbReference type="EMBL" id="MU118020">
    <property type="protein sequence ID" value="KAF9648045.1"/>
    <property type="molecule type" value="Genomic_DNA"/>
</dbReference>
<name>A0ACB6ZF37_THEGA</name>
<evidence type="ECO:0000313" key="1">
    <source>
        <dbReference type="EMBL" id="KAF9648045.1"/>
    </source>
</evidence>
<sequence>MLRYLTSPPRKPLPKVLAAQGPHSVRPAERERFTEDKFAILCARPITLLWPVVRVPTDRNNRKLKECR</sequence>
<accession>A0ACB6ZF37</accession>